<sequence>MAGASSKRIAQANAATLKQLNLGFAISGAIYLLHLAVFSSGRSYRRLFLFAATEAVAIGLWNMMKSMAARGEELNGSKGLVSYMFDVIYITWGVHVAAALLTAKAWYIYWVIPLYALYRLVTVFLPTLRSLAGSAGASTAGAGAGGAGGAGANEPLSKRQEKLRKRMERGDPRVQQRTR</sequence>
<comment type="caution">
    <text evidence="9">The sequence shown here is derived from an EMBL/GenBank/DDBJ whole genome shotgun (WGS) entry which is preliminary data.</text>
</comment>
<evidence type="ECO:0000313" key="9">
    <source>
        <dbReference type="EMBL" id="GJN90743.1"/>
    </source>
</evidence>
<feature type="compositionally biased region" description="Gly residues" evidence="7">
    <location>
        <begin position="142"/>
        <end position="151"/>
    </location>
</feature>
<reference evidence="9 10" key="1">
    <citation type="submission" date="2021-12" db="EMBL/GenBank/DDBJ databases">
        <title>High titer production of polyol ester of fatty acids by Rhodotorula paludigena BS15 towards product separation-free biomass refinery.</title>
        <authorList>
            <person name="Mano J."/>
            <person name="Ono H."/>
            <person name="Tanaka T."/>
            <person name="Naito K."/>
            <person name="Sushida H."/>
            <person name="Ike M."/>
            <person name="Tokuyasu K."/>
            <person name="Kitaoka M."/>
        </authorList>
    </citation>
    <scope>NUCLEOTIDE SEQUENCE [LARGE SCALE GENOMIC DNA]</scope>
    <source>
        <strain evidence="9 10">BS15</strain>
    </source>
</reference>
<dbReference type="InterPro" id="IPR008506">
    <property type="entry name" value="SND2/TMEM208"/>
</dbReference>
<evidence type="ECO:0000256" key="4">
    <source>
        <dbReference type="ARBA" id="ARBA00022824"/>
    </source>
</evidence>
<feature type="region of interest" description="Disordered" evidence="7">
    <location>
        <begin position="138"/>
        <end position="179"/>
    </location>
</feature>
<evidence type="ECO:0000256" key="8">
    <source>
        <dbReference type="SAM" id="Phobius"/>
    </source>
</evidence>
<evidence type="ECO:0000256" key="1">
    <source>
        <dbReference type="ARBA" id="ARBA00004477"/>
    </source>
</evidence>
<dbReference type="GO" id="GO:0005773">
    <property type="term" value="C:vacuole"/>
    <property type="evidence" value="ECO:0007669"/>
    <property type="project" value="GOC"/>
</dbReference>
<feature type="transmembrane region" description="Helical" evidence="8">
    <location>
        <begin position="44"/>
        <end position="63"/>
    </location>
</feature>
<keyword evidence="4" id="KW-0256">Endoplasmic reticulum</keyword>
<keyword evidence="6 8" id="KW-0472">Membrane</keyword>
<dbReference type="GO" id="GO:0006624">
    <property type="term" value="P:vacuolar protein processing"/>
    <property type="evidence" value="ECO:0007669"/>
    <property type="project" value="TreeGrafter"/>
</dbReference>
<evidence type="ECO:0000313" key="10">
    <source>
        <dbReference type="Proteomes" id="UP001342314"/>
    </source>
</evidence>
<evidence type="ECO:0000256" key="3">
    <source>
        <dbReference type="ARBA" id="ARBA00022692"/>
    </source>
</evidence>
<proteinExistence type="inferred from homology"/>
<organism evidence="9 10">
    <name type="scientific">Rhodotorula paludigena</name>
    <dbReference type="NCBI Taxonomy" id="86838"/>
    <lineage>
        <taxon>Eukaryota</taxon>
        <taxon>Fungi</taxon>
        <taxon>Dikarya</taxon>
        <taxon>Basidiomycota</taxon>
        <taxon>Pucciniomycotina</taxon>
        <taxon>Microbotryomycetes</taxon>
        <taxon>Sporidiobolales</taxon>
        <taxon>Sporidiobolaceae</taxon>
        <taxon>Rhodotorula</taxon>
    </lineage>
</organism>
<feature type="transmembrane region" description="Helical" evidence="8">
    <location>
        <begin position="83"/>
        <end position="101"/>
    </location>
</feature>
<dbReference type="PANTHER" id="PTHR13505">
    <property type="entry name" value="TRANSMEMBRANE PROTEIN 208"/>
    <property type="match status" value="1"/>
</dbReference>
<evidence type="ECO:0000256" key="5">
    <source>
        <dbReference type="ARBA" id="ARBA00022989"/>
    </source>
</evidence>
<protein>
    <recommendedName>
        <fullName evidence="11">DUF788-domain-containing protein</fullName>
    </recommendedName>
</protein>
<gene>
    <name evidence="9" type="ORF">Rhopal_003757-T1</name>
</gene>
<evidence type="ECO:0000256" key="2">
    <source>
        <dbReference type="ARBA" id="ARBA00009950"/>
    </source>
</evidence>
<evidence type="ECO:0000256" key="7">
    <source>
        <dbReference type="SAM" id="MobiDB-lite"/>
    </source>
</evidence>
<evidence type="ECO:0008006" key="11">
    <source>
        <dbReference type="Google" id="ProtNLM"/>
    </source>
</evidence>
<dbReference type="PANTHER" id="PTHR13505:SF7">
    <property type="entry name" value="TRANSMEMBRANE PROTEIN 208"/>
    <property type="match status" value="1"/>
</dbReference>
<keyword evidence="3 8" id="KW-0812">Transmembrane</keyword>
<feature type="transmembrane region" description="Helical" evidence="8">
    <location>
        <begin position="107"/>
        <end position="128"/>
    </location>
</feature>
<dbReference type="Proteomes" id="UP001342314">
    <property type="component" value="Unassembled WGS sequence"/>
</dbReference>
<dbReference type="EMBL" id="BQKY01000007">
    <property type="protein sequence ID" value="GJN90743.1"/>
    <property type="molecule type" value="Genomic_DNA"/>
</dbReference>
<feature type="transmembrane region" description="Helical" evidence="8">
    <location>
        <begin position="20"/>
        <end position="38"/>
    </location>
</feature>
<feature type="compositionally biased region" description="Basic and acidic residues" evidence="7">
    <location>
        <begin position="168"/>
        <end position="179"/>
    </location>
</feature>
<comment type="subcellular location">
    <subcellularLocation>
        <location evidence="1">Endoplasmic reticulum membrane</location>
        <topology evidence="1">Multi-pass membrane protein</topology>
    </subcellularLocation>
</comment>
<dbReference type="Pfam" id="PF05620">
    <property type="entry name" value="TMEM208_SND2"/>
    <property type="match status" value="1"/>
</dbReference>
<name>A0AAV5GPZ5_9BASI</name>
<dbReference type="AlphaFoldDB" id="A0AAV5GPZ5"/>
<keyword evidence="5 8" id="KW-1133">Transmembrane helix</keyword>
<evidence type="ECO:0000256" key="6">
    <source>
        <dbReference type="ARBA" id="ARBA00023136"/>
    </source>
</evidence>
<accession>A0AAV5GPZ5</accession>
<dbReference type="GO" id="GO:0005789">
    <property type="term" value="C:endoplasmic reticulum membrane"/>
    <property type="evidence" value="ECO:0007669"/>
    <property type="project" value="UniProtKB-SubCell"/>
</dbReference>
<comment type="similarity">
    <text evidence="2">Belongs to the TMEM208 family.</text>
</comment>
<keyword evidence="10" id="KW-1185">Reference proteome</keyword>